<dbReference type="InterPro" id="IPR037401">
    <property type="entry name" value="SnoaL-like"/>
</dbReference>
<evidence type="ECO:0000256" key="1">
    <source>
        <dbReference type="SAM" id="SignalP"/>
    </source>
</evidence>
<feature type="domain" description="SnoaL-like" evidence="2">
    <location>
        <begin position="48"/>
        <end position="153"/>
    </location>
</feature>
<sequence length="175" mass="19172">MTLNLNRPLAIPARRHVLAAAIVSAMMPAFAAPAWSDTSATTRNETIVRQAFERWAAGENVFPLLLSPDVVWTIPGSGPVAGTYRGFTDFVEKASRPLVSRLATPIVPDVRHIWAAGDTVIVRFDGAATTTAGHPYRNQFVWIFRMGDGRVVEAEAFLDLAAYQQVVENNPVRAR</sequence>
<evidence type="ECO:0000313" key="3">
    <source>
        <dbReference type="EMBL" id="TDR94509.1"/>
    </source>
</evidence>
<dbReference type="SUPFAM" id="SSF54427">
    <property type="entry name" value="NTF2-like"/>
    <property type="match status" value="1"/>
</dbReference>
<keyword evidence="1" id="KW-0732">Signal</keyword>
<dbReference type="PANTHER" id="PTHR41252:SF1">
    <property type="entry name" value="BLR2505 PROTEIN"/>
    <property type="match status" value="1"/>
</dbReference>
<dbReference type="OrthoDB" id="1450423at2"/>
<name>A0A4V3DYZ2_9HYPH</name>
<dbReference type="InterPro" id="IPR032710">
    <property type="entry name" value="NTF2-like_dom_sf"/>
</dbReference>
<feature type="chain" id="PRO_5020212354" description="SnoaL-like domain-containing protein" evidence="1">
    <location>
        <begin position="32"/>
        <end position="175"/>
    </location>
</feature>
<dbReference type="Proteomes" id="UP000295122">
    <property type="component" value="Unassembled WGS sequence"/>
</dbReference>
<proteinExistence type="predicted"/>
<dbReference type="PANTHER" id="PTHR41252">
    <property type="entry name" value="BLR2505 PROTEIN"/>
    <property type="match status" value="1"/>
</dbReference>
<dbReference type="Gene3D" id="3.10.450.50">
    <property type="match status" value="1"/>
</dbReference>
<evidence type="ECO:0000259" key="2">
    <source>
        <dbReference type="Pfam" id="PF12680"/>
    </source>
</evidence>
<gene>
    <name evidence="3" type="ORF">EV668_1796</name>
</gene>
<dbReference type="EMBL" id="SNZR01000011">
    <property type="protein sequence ID" value="TDR94509.1"/>
    <property type="molecule type" value="Genomic_DNA"/>
</dbReference>
<evidence type="ECO:0000313" key="4">
    <source>
        <dbReference type="Proteomes" id="UP000295122"/>
    </source>
</evidence>
<dbReference type="AlphaFoldDB" id="A0A4V3DYZ2"/>
<keyword evidence="4" id="KW-1185">Reference proteome</keyword>
<dbReference type="RefSeq" id="WP_133769391.1">
    <property type="nucleotide sequence ID" value="NZ_SNZR01000011.1"/>
</dbReference>
<dbReference type="Pfam" id="PF12680">
    <property type="entry name" value="SnoaL_2"/>
    <property type="match status" value="1"/>
</dbReference>
<accession>A0A4V3DYZ2</accession>
<protein>
    <recommendedName>
        <fullName evidence="2">SnoaL-like domain-containing protein</fullName>
    </recommendedName>
</protein>
<feature type="signal peptide" evidence="1">
    <location>
        <begin position="1"/>
        <end position="31"/>
    </location>
</feature>
<comment type="caution">
    <text evidence="3">The sequence shown here is derived from an EMBL/GenBank/DDBJ whole genome shotgun (WGS) entry which is preliminary data.</text>
</comment>
<reference evidence="3 4" key="1">
    <citation type="submission" date="2019-03" db="EMBL/GenBank/DDBJ databases">
        <title>Genomic Encyclopedia of Type Strains, Phase IV (KMG-IV): sequencing the most valuable type-strain genomes for metagenomic binning, comparative biology and taxonomic classification.</title>
        <authorList>
            <person name="Goeker M."/>
        </authorList>
    </citation>
    <scope>NUCLEOTIDE SEQUENCE [LARGE SCALE GENOMIC DNA]</scope>
    <source>
        <strain evidence="3 4">DSM 25903</strain>
    </source>
</reference>
<organism evidence="3 4">
    <name type="scientific">Enterovirga rhinocerotis</name>
    <dbReference type="NCBI Taxonomy" id="1339210"/>
    <lineage>
        <taxon>Bacteria</taxon>
        <taxon>Pseudomonadati</taxon>
        <taxon>Pseudomonadota</taxon>
        <taxon>Alphaproteobacteria</taxon>
        <taxon>Hyphomicrobiales</taxon>
        <taxon>Methylobacteriaceae</taxon>
        <taxon>Enterovirga</taxon>
    </lineage>
</organism>